<dbReference type="PANTHER" id="PTHR36978:SF4">
    <property type="entry name" value="P-LOOP CONTAINING NUCLEOSIDE TRIPHOSPHATE HYDROLASE PROTEIN"/>
    <property type="match status" value="1"/>
</dbReference>
<evidence type="ECO:0008006" key="3">
    <source>
        <dbReference type="Google" id="ProtNLM"/>
    </source>
</evidence>
<gene>
    <name evidence="1" type="ORF">Slin15195_G052220</name>
</gene>
<dbReference type="Gene3D" id="3.40.50.300">
    <property type="entry name" value="P-loop containing nucleotide triphosphate hydrolases"/>
    <property type="match status" value="1"/>
</dbReference>
<organism evidence="1 2">
    <name type="scientific">Septoria linicola</name>
    <dbReference type="NCBI Taxonomy" id="215465"/>
    <lineage>
        <taxon>Eukaryota</taxon>
        <taxon>Fungi</taxon>
        <taxon>Dikarya</taxon>
        <taxon>Ascomycota</taxon>
        <taxon>Pezizomycotina</taxon>
        <taxon>Dothideomycetes</taxon>
        <taxon>Dothideomycetidae</taxon>
        <taxon>Mycosphaerellales</taxon>
        <taxon>Mycosphaerellaceae</taxon>
        <taxon>Septoria</taxon>
    </lineage>
</organism>
<sequence>MAPNVIVLGLPRTGTQSIADALHLLGYEKVWHMRELHRSGAALWDEWTELLRDKQDNKQFHRGRLTKVLQEYDAITDLPPALFGPEIIAAVPRANLIVLERDEDSWFRSFSSTLWAMHNPTNGKPDTPVFSDEHARALQASGSPYNEYMFQNDFLKHGRDFYRRYYSIVRKELEAVEK</sequence>
<evidence type="ECO:0000313" key="1">
    <source>
        <dbReference type="EMBL" id="USW51903.1"/>
    </source>
</evidence>
<dbReference type="OrthoDB" id="408152at2759"/>
<dbReference type="InterPro" id="IPR027417">
    <property type="entry name" value="P-loop_NTPase"/>
</dbReference>
<dbReference type="PANTHER" id="PTHR36978">
    <property type="entry name" value="P-LOOP CONTAINING NUCLEOTIDE TRIPHOSPHATE HYDROLASE"/>
    <property type="match status" value="1"/>
</dbReference>
<name>A0A9Q9EK02_9PEZI</name>
<protein>
    <recommendedName>
        <fullName evidence="3">P-loop containing nucleoside triphosphate hydrolase protein</fullName>
    </recommendedName>
</protein>
<reference evidence="1" key="1">
    <citation type="submission" date="2022-06" db="EMBL/GenBank/DDBJ databases">
        <title>Complete genome sequences of two strains of the flax pathogen Septoria linicola.</title>
        <authorList>
            <person name="Lapalu N."/>
            <person name="Simon A."/>
            <person name="Demenou B."/>
            <person name="Paumier D."/>
            <person name="Guillot M.-P."/>
            <person name="Gout L."/>
            <person name="Valade R."/>
        </authorList>
    </citation>
    <scope>NUCLEOTIDE SEQUENCE</scope>
    <source>
        <strain evidence="1">SE15195</strain>
    </source>
</reference>
<dbReference type="AlphaFoldDB" id="A0A9Q9EK02"/>
<dbReference type="Pfam" id="PF17784">
    <property type="entry name" value="Sulfotransfer_4"/>
    <property type="match status" value="1"/>
</dbReference>
<evidence type="ECO:0000313" key="2">
    <source>
        <dbReference type="Proteomes" id="UP001056384"/>
    </source>
</evidence>
<proteinExistence type="predicted"/>
<accession>A0A9Q9EK02</accession>
<dbReference type="SUPFAM" id="SSF52540">
    <property type="entry name" value="P-loop containing nucleoside triphosphate hydrolases"/>
    <property type="match status" value="1"/>
</dbReference>
<dbReference type="EMBL" id="CP099421">
    <property type="protein sequence ID" value="USW51903.1"/>
    <property type="molecule type" value="Genomic_DNA"/>
</dbReference>
<dbReference type="Proteomes" id="UP001056384">
    <property type="component" value="Chromosome 4"/>
</dbReference>
<dbReference type="InterPro" id="IPR040632">
    <property type="entry name" value="Sulfotransfer_4"/>
</dbReference>
<keyword evidence="2" id="KW-1185">Reference proteome</keyword>